<keyword evidence="9 10" id="KW-0472">Membrane</keyword>
<keyword evidence="6 10" id="KW-0812">Transmembrane</keyword>
<dbReference type="GO" id="GO:0046685">
    <property type="term" value="P:response to arsenic-containing substance"/>
    <property type="evidence" value="ECO:0007669"/>
    <property type="project" value="UniProtKB-KW"/>
</dbReference>
<dbReference type="GO" id="GO:0005886">
    <property type="term" value="C:plasma membrane"/>
    <property type="evidence" value="ECO:0007669"/>
    <property type="project" value="UniProtKB-SubCell"/>
</dbReference>
<dbReference type="Pfam" id="PF03600">
    <property type="entry name" value="CitMHS"/>
    <property type="match status" value="1"/>
</dbReference>
<reference evidence="12 13" key="1">
    <citation type="submission" date="2019-07" db="EMBL/GenBank/DDBJ databases">
        <title>Genome sequence of Acholeplasma laidlawii strain with increased resistance to erythromycin.</title>
        <authorList>
            <person name="Medvedeva E.S."/>
            <person name="Baranova N.B."/>
            <person name="Siniagina M.N."/>
            <person name="Mouzykantov A."/>
            <person name="Chernova O.A."/>
            <person name="Chernov V.M."/>
        </authorList>
    </citation>
    <scope>NUCLEOTIDE SEQUENCE [LARGE SCALE GENOMIC DNA]</scope>
    <source>
        <strain evidence="12 13">PG8REry</strain>
    </source>
</reference>
<dbReference type="EMBL" id="VKID01000001">
    <property type="protein sequence ID" value="TRY00403.1"/>
    <property type="molecule type" value="Genomic_DNA"/>
</dbReference>
<comment type="subcellular location">
    <subcellularLocation>
        <location evidence="1">Cell membrane</location>
        <topology evidence="1">Multi-pass membrane protein</topology>
    </subcellularLocation>
</comment>
<dbReference type="GO" id="GO:0015105">
    <property type="term" value="F:arsenite transmembrane transporter activity"/>
    <property type="evidence" value="ECO:0007669"/>
    <property type="project" value="InterPro"/>
</dbReference>
<feature type="transmembrane region" description="Helical" evidence="10">
    <location>
        <begin position="298"/>
        <end position="314"/>
    </location>
</feature>
<accession>A0A553IJM6</accession>
<dbReference type="AlphaFoldDB" id="A0A553IJM6"/>
<keyword evidence="4" id="KW-0813">Transport</keyword>
<evidence type="ECO:0000313" key="12">
    <source>
        <dbReference type="EMBL" id="TRY00403.1"/>
    </source>
</evidence>
<feature type="transmembrane region" description="Helical" evidence="10">
    <location>
        <begin position="72"/>
        <end position="92"/>
    </location>
</feature>
<comment type="similarity">
    <text evidence="2">Belongs to the ArsB family.</text>
</comment>
<evidence type="ECO:0000313" key="13">
    <source>
        <dbReference type="Proteomes" id="UP000315938"/>
    </source>
</evidence>
<dbReference type="PANTHER" id="PTHR43302">
    <property type="entry name" value="TRANSPORTER ARSB-RELATED"/>
    <property type="match status" value="1"/>
</dbReference>
<evidence type="ECO:0000256" key="1">
    <source>
        <dbReference type="ARBA" id="ARBA00004651"/>
    </source>
</evidence>
<dbReference type="InterPro" id="IPR000802">
    <property type="entry name" value="Arsenical_pump_ArsB"/>
</dbReference>
<feature type="transmembrane region" description="Helical" evidence="10">
    <location>
        <begin position="112"/>
        <end position="141"/>
    </location>
</feature>
<evidence type="ECO:0000256" key="7">
    <source>
        <dbReference type="ARBA" id="ARBA00022849"/>
    </source>
</evidence>
<evidence type="ECO:0000256" key="8">
    <source>
        <dbReference type="ARBA" id="ARBA00022989"/>
    </source>
</evidence>
<evidence type="ECO:0000256" key="10">
    <source>
        <dbReference type="SAM" id="Phobius"/>
    </source>
</evidence>
<keyword evidence="7" id="KW-0059">Arsenical resistance</keyword>
<dbReference type="InterPro" id="IPR004680">
    <property type="entry name" value="Cit_transptr-like_dom"/>
</dbReference>
<keyword evidence="5" id="KW-1003">Cell membrane</keyword>
<proteinExistence type="inferred from homology"/>
<protein>
    <recommendedName>
        <fullName evidence="11">Citrate transporter-like domain-containing protein</fullName>
    </recommendedName>
</protein>
<dbReference type="GeneID" id="41338339"/>
<feature type="transmembrane region" description="Helical" evidence="10">
    <location>
        <begin position="334"/>
        <end position="357"/>
    </location>
</feature>
<feature type="transmembrane region" description="Helical" evidence="10">
    <location>
        <begin position="232"/>
        <end position="251"/>
    </location>
</feature>
<feature type="transmembrane region" description="Helical" evidence="10">
    <location>
        <begin position="257"/>
        <end position="277"/>
    </location>
</feature>
<organism evidence="12 13">
    <name type="scientific">Acholeplasma laidlawii</name>
    <dbReference type="NCBI Taxonomy" id="2148"/>
    <lineage>
        <taxon>Bacteria</taxon>
        <taxon>Bacillati</taxon>
        <taxon>Mycoplasmatota</taxon>
        <taxon>Mollicutes</taxon>
        <taxon>Acholeplasmatales</taxon>
        <taxon>Acholeplasmataceae</taxon>
        <taxon>Acholeplasma</taxon>
    </lineage>
</organism>
<feature type="transmembrane region" description="Helical" evidence="10">
    <location>
        <begin position="415"/>
        <end position="437"/>
    </location>
</feature>
<dbReference type="OMA" id="EAGFFAW"/>
<comment type="caution">
    <text evidence="12">The sequence shown here is derived from an EMBL/GenBank/DDBJ whole genome shotgun (WGS) entry which is preliminary data.</text>
</comment>
<dbReference type="PRINTS" id="PR00758">
    <property type="entry name" value="ARSENICPUMP"/>
</dbReference>
<dbReference type="PANTHER" id="PTHR43302:SF5">
    <property type="entry name" value="TRANSPORTER ARSB-RELATED"/>
    <property type="match status" value="1"/>
</dbReference>
<evidence type="ECO:0000256" key="5">
    <source>
        <dbReference type="ARBA" id="ARBA00022475"/>
    </source>
</evidence>
<evidence type="ECO:0000256" key="3">
    <source>
        <dbReference type="ARBA" id="ARBA00009843"/>
    </source>
</evidence>
<evidence type="ECO:0000259" key="11">
    <source>
        <dbReference type="Pfam" id="PF03600"/>
    </source>
</evidence>
<evidence type="ECO:0000256" key="6">
    <source>
        <dbReference type="ARBA" id="ARBA00022692"/>
    </source>
</evidence>
<gene>
    <name evidence="12" type="ORF">FNV44_04945</name>
</gene>
<feature type="transmembrane region" description="Helical" evidence="10">
    <location>
        <begin position="378"/>
        <end position="403"/>
    </location>
</feature>
<sequence length="438" mass="49636">MALTLIIFSLTVVILILMVMFKPKLYFGNFSIESFWLVAVIGALLLVIFQLVSPSEIYQSLTKSTGMNPIKLLIIFISMSGLSVMLDELGFFKKVSILVLKAAGTSQLKIFIYLYMTVSFLTIFTSNDIIILTFTPIIIYFSKHAKINPIPYLLSEFVAANTWSLMFMIGNPTNIYLASAFNITFFEYFKVMMIPTIAAGTFTFIILWVLFNKDLRKPMDKTILDNVVLDRPVLVWVTLINLVLATTFLTLSSYIAIEMYLIALCFLLFNASFMVFYQVFVYKEHPAYFLNTVKRMPWNLMPFVISMFIMVISLNKYGVTENIEAMLSNLDSLYGYGLTSFISANFLNNIPMSVLYADIIHHMPLLPQQALNRAIYSSIIGSNIGAYLTPIGALAGMMWMRILKKEDIDLSFGKFISYGALLSIPTMLIALVVLQLFI</sequence>
<dbReference type="RefSeq" id="WP_012242098.1">
    <property type="nucleotide sequence ID" value="NZ_JACAOE010000001.1"/>
</dbReference>
<comment type="similarity">
    <text evidence="3">Belongs to the CitM (TC 2.A.11) transporter family.</text>
</comment>
<evidence type="ECO:0000256" key="4">
    <source>
        <dbReference type="ARBA" id="ARBA00022448"/>
    </source>
</evidence>
<keyword evidence="8 10" id="KW-1133">Transmembrane helix</keyword>
<feature type="transmembrane region" description="Helical" evidence="10">
    <location>
        <begin position="191"/>
        <end position="211"/>
    </location>
</feature>
<feature type="domain" description="Citrate transporter-like" evidence="11">
    <location>
        <begin position="35"/>
        <end position="376"/>
    </location>
</feature>
<dbReference type="Proteomes" id="UP000315938">
    <property type="component" value="Unassembled WGS sequence"/>
</dbReference>
<name>A0A553IJM6_ACHLA</name>
<feature type="transmembrane region" description="Helical" evidence="10">
    <location>
        <begin position="153"/>
        <end position="171"/>
    </location>
</feature>
<evidence type="ECO:0000256" key="9">
    <source>
        <dbReference type="ARBA" id="ARBA00023136"/>
    </source>
</evidence>
<feature type="transmembrane region" description="Helical" evidence="10">
    <location>
        <begin position="5"/>
        <end position="22"/>
    </location>
</feature>
<evidence type="ECO:0000256" key="2">
    <source>
        <dbReference type="ARBA" id="ARBA00006433"/>
    </source>
</evidence>
<feature type="transmembrane region" description="Helical" evidence="10">
    <location>
        <begin position="34"/>
        <end position="52"/>
    </location>
</feature>